<reference evidence="1 2" key="1">
    <citation type="submission" date="2021-04" db="EMBL/GenBank/DDBJ databases">
        <title>Nocardia tengchongensis.</title>
        <authorList>
            <person name="Zhuang k."/>
            <person name="Ran Y."/>
            <person name="Li W."/>
        </authorList>
    </citation>
    <scope>NUCLEOTIDE SEQUENCE [LARGE SCALE GENOMIC DNA]</scope>
    <source>
        <strain evidence="1 2">CFH S0057</strain>
    </source>
</reference>
<proteinExistence type="predicted"/>
<dbReference type="InterPro" id="IPR018727">
    <property type="entry name" value="DUF2267"/>
</dbReference>
<dbReference type="RefSeq" id="WP_213555274.1">
    <property type="nucleotide sequence ID" value="NZ_JBHZDI010000108.1"/>
</dbReference>
<dbReference type="EMBL" id="CP074371">
    <property type="protein sequence ID" value="QVI19240.1"/>
    <property type="molecule type" value="Genomic_DNA"/>
</dbReference>
<dbReference type="Proteomes" id="UP000683310">
    <property type="component" value="Chromosome"/>
</dbReference>
<protein>
    <submittedName>
        <fullName evidence="1">DUF2267 domain-containing protein</fullName>
    </submittedName>
</protein>
<evidence type="ECO:0000313" key="1">
    <source>
        <dbReference type="EMBL" id="QVI19240.1"/>
    </source>
</evidence>
<gene>
    <name evidence="1" type="ORF">KHQ06_22710</name>
</gene>
<dbReference type="InterPro" id="IPR038282">
    <property type="entry name" value="DUF2267_sf"/>
</dbReference>
<sequence>MSHHTDPFGPAIHTGNVWLRTVADRLGTDDRMTAHQALRAWLHTVRDRLDVGAAAHLSAQLPTLLRGVFYEGWTPGRVPVPHDPHSFLHQFARSADVSTEEARRSAAAITDALAQLFSPGQLDHVLAQLPAPLRRVLLGADFSDILTAAGIFETPEGRP</sequence>
<accession>A0ABX8CM27</accession>
<dbReference type="Pfam" id="PF10025">
    <property type="entry name" value="DUF2267"/>
    <property type="match status" value="1"/>
</dbReference>
<dbReference type="Gene3D" id="1.10.490.110">
    <property type="entry name" value="Uncharacterized conserved protein DUF2267"/>
    <property type="match status" value="1"/>
</dbReference>
<keyword evidence="2" id="KW-1185">Reference proteome</keyword>
<organism evidence="1 2">
    <name type="scientific">Nocardia tengchongensis</name>
    <dbReference type="NCBI Taxonomy" id="2055889"/>
    <lineage>
        <taxon>Bacteria</taxon>
        <taxon>Bacillati</taxon>
        <taxon>Actinomycetota</taxon>
        <taxon>Actinomycetes</taxon>
        <taxon>Mycobacteriales</taxon>
        <taxon>Nocardiaceae</taxon>
        <taxon>Nocardia</taxon>
    </lineage>
</organism>
<evidence type="ECO:0000313" key="2">
    <source>
        <dbReference type="Proteomes" id="UP000683310"/>
    </source>
</evidence>
<name>A0ABX8CM27_9NOCA</name>